<dbReference type="EMBL" id="AUXW01000016">
    <property type="protein sequence ID" value="KKE85661.1"/>
    <property type="molecule type" value="Genomic_DNA"/>
</dbReference>
<dbReference type="PATRIC" id="fig|1129367.4.peg.248"/>
<reference evidence="1 2" key="1">
    <citation type="journal article" date="2015" name="BMC Genomics">
        <title>Genome mining reveals unlocked bioactive potential of marine Gram-negative bacteria.</title>
        <authorList>
            <person name="Machado H."/>
            <person name="Sonnenschein E.C."/>
            <person name="Melchiorsen J."/>
            <person name="Gram L."/>
        </authorList>
    </citation>
    <scope>NUCLEOTIDE SEQUENCE [LARGE SCALE GENOMIC DNA]</scope>
    <source>
        <strain evidence="1 2">S4054</strain>
    </source>
</reference>
<dbReference type="Pfam" id="PF13561">
    <property type="entry name" value="adh_short_C2"/>
    <property type="match status" value="1"/>
</dbReference>
<evidence type="ECO:0000313" key="1">
    <source>
        <dbReference type="EMBL" id="KKE85661.1"/>
    </source>
</evidence>
<evidence type="ECO:0008006" key="3">
    <source>
        <dbReference type="Google" id="ProtNLM"/>
    </source>
</evidence>
<comment type="caution">
    <text evidence="1">The sequence shown here is derived from an EMBL/GenBank/DDBJ whole genome shotgun (WGS) entry which is preliminary data.</text>
</comment>
<dbReference type="AlphaFoldDB" id="A0A0F6AIF1"/>
<dbReference type="PANTHER" id="PTHR43544">
    <property type="entry name" value="SHORT-CHAIN DEHYDROGENASE/REDUCTASE"/>
    <property type="match status" value="1"/>
</dbReference>
<dbReference type="InterPro" id="IPR002347">
    <property type="entry name" value="SDR_fam"/>
</dbReference>
<dbReference type="CDD" id="cd05233">
    <property type="entry name" value="SDR_c"/>
    <property type="match status" value="1"/>
</dbReference>
<dbReference type="InterPro" id="IPR051468">
    <property type="entry name" value="Fungal_SecMetab_SDRs"/>
</dbReference>
<protein>
    <recommendedName>
        <fullName evidence="3">Oxidoreductase</fullName>
    </recommendedName>
</protein>
<organism evidence="1 2">
    <name type="scientific">Pseudoalteromonas luteoviolacea S4054</name>
    <dbReference type="NCBI Taxonomy" id="1129367"/>
    <lineage>
        <taxon>Bacteria</taxon>
        <taxon>Pseudomonadati</taxon>
        <taxon>Pseudomonadota</taxon>
        <taxon>Gammaproteobacteria</taxon>
        <taxon>Alteromonadales</taxon>
        <taxon>Pseudoalteromonadaceae</taxon>
        <taxon>Pseudoalteromonas</taxon>
    </lineage>
</organism>
<dbReference type="InterPro" id="IPR036291">
    <property type="entry name" value="NAD(P)-bd_dom_sf"/>
</dbReference>
<gene>
    <name evidence="1" type="ORF">N479_25215</name>
</gene>
<dbReference type="GO" id="GO:0005737">
    <property type="term" value="C:cytoplasm"/>
    <property type="evidence" value="ECO:0007669"/>
    <property type="project" value="TreeGrafter"/>
</dbReference>
<dbReference type="PANTHER" id="PTHR43544:SF2">
    <property type="entry name" value="OXIDOREDUCTASE"/>
    <property type="match status" value="1"/>
</dbReference>
<proteinExistence type="predicted"/>
<dbReference type="PRINTS" id="PR00081">
    <property type="entry name" value="GDHRDH"/>
</dbReference>
<name>A0A0F6AIF1_9GAMM</name>
<sequence length="459" mass="52800">MNLTTSPVHYHIKQNAILSKLAHHYNGNSGTHSQKELQKLHDAILLESTERCLAEPNFSLDGDIIPGGQWLMNKFRCKKSAHQMFDIIASSERKLFKPNRCYICKQLYQSVHHHYHRLCNECSSFNFQRRSDKADLNGRIALLTGGRVKIGFQIALKLLRAGAKVIVTSRFKYDTARRYMLEHDYEDWADNLIIYGLDLKHIPSVESFIEYIVERYDKLDILINNAAQTIKKPQSYYQEMAKRENALIECVDRNLLSHFHDPQLESESHHWLTYSRVSKPSVIDSTMLDEFSEPVDISPQNSWTKTAVNIDTLEFLETQTINTTAPFLLCSKLKILLQKSSLERKFIINISAMEGQFNRKNKTHRHPHTNMAKAALNMMTRTIASDYVKQDIYVNSVDTGWVTQENPLPIKSRNRAIGVVPPLDCIDGAARVLAPIFETINGATPTYGRFLKDYHECAW</sequence>
<accession>A0A0F6AIF1</accession>
<dbReference type="Proteomes" id="UP000033434">
    <property type="component" value="Unassembled WGS sequence"/>
</dbReference>
<evidence type="ECO:0000313" key="2">
    <source>
        <dbReference type="Proteomes" id="UP000033434"/>
    </source>
</evidence>
<dbReference type="RefSeq" id="WP_052960824.1">
    <property type="nucleotide sequence ID" value="NZ_AUXW01000016.1"/>
</dbReference>
<dbReference type="SUPFAM" id="SSF51735">
    <property type="entry name" value="NAD(P)-binding Rossmann-fold domains"/>
    <property type="match status" value="1"/>
</dbReference>
<dbReference type="GO" id="GO:0016491">
    <property type="term" value="F:oxidoreductase activity"/>
    <property type="evidence" value="ECO:0007669"/>
    <property type="project" value="TreeGrafter"/>
</dbReference>
<dbReference type="Gene3D" id="3.40.50.720">
    <property type="entry name" value="NAD(P)-binding Rossmann-like Domain"/>
    <property type="match status" value="2"/>
</dbReference>
<dbReference type="Pfam" id="PF00106">
    <property type="entry name" value="adh_short"/>
    <property type="match status" value="1"/>
</dbReference>